<proteinExistence type="predicted"/>
<dbReference type="RefSeq" id="WP_087035421.1">
    <property type="nucleotide sequence ID" value="NZ_CP021377.1"/>
</dbReference>
<evidence type="ECO:0000313" key="2">
    <source>
        <dbReference type="Proteomes" id="UP000243937"/>
    </source>
</evidence>
<dbReference type="OrthoDB" id="9149263at2"/>
<dbReference type="EMBL" id="CP021377">
    <property type="protein sequence ID" value="ART82223.1"/>
    <property type="molecule type" value="Genomic_DNA"/>
</dbReference>
<gene>
    <name evidence="1" type="ORF">CBP31_05930</name>
</gene>
<keyword evidence="2" id="KW-1185">Reference proteome</keyword>
<dbReference type="Proteomes" id="UP000243937">
    <property type="component" value="Chromosome"/>
</dbReference>
<dbReference type="REBASE" id="202473">
    <property type="entry name" value="Opr1222ORF5935P"/>
</dbReference>
<name>A0A1Y0D3X0_9GAMM</name>
<evidence type="ECO:0000313" key="1">
    <source>
        <dbReference type="EMBL" id="ART82223.1"/>
    </source>
</evidence>
<dbReference type="Pfam" id="PF09569">
    <property type="entry name" value="RE_ScaI"/>
    <property type="match status" value="1"/>
</dbReference>
<organism evidence="1 2">
    <name type="scientific">Oceanisphaera profunda</name>
    <dbReference type="NCBI Taxonomy" id="1416627"/>
    <lineage>
        <taxon>Bacteria</taxon>
        <taxon>Pseudomonadati</taxon>
        <taxon>Pseudomonadota</taxon>
        <taxon>Gammaproteobacteria</taxon>
        <taxon>Aeromonadales</taxon>
        <taxon>Aeromonadaceae</taxon>
        <taxon>Oceanisphaera</taxon>
    </lineage>
</organism>
<protein>
    <submittedName>
        <fullName evidence="1">Uncharacterized protein</fullName>
    </submittedName>
</protein>
<accession>A0A1Y0D3X0</accession>
<dbReference type="AlphaFoldDB" id="A0A1Y0D3X0"/>
<dbReference type="KEGG" id="opf:CBP31_05930"/>
<sequence length="248" mass="28267">MELSPYTNQPISNWSSITASLIEKYPVPLTEILEIANLSWSRLWSSVVGGEIKINEVELPATVVGYFFQKLFSHELSRRYPNEWQGEKHKNDKDLVNIKKPDYSTEMKASGQLGYALFGNRSYNQTSESSRESGKNKSGFYITLNFHGQTMTLLRIGWIDQADWIPQGSQTGQAAVLKPEVYDHKLIIIKGDYIKESPIQLLPGIGPKTAQHFHSHGVRNFHELKFYKGSDRIILNTKLAQQNYLTAF</sequence>
<reference evidence="1 2" key="1">
    <citation type="journal article" date="2014" name="Int. J. Syst. Evol. Microbiol.">
        <title>Oceanisphaera profunda sp. nov., a marine bacterium isolated from deep-sea sediment, and emended description of the genus Oceanisphaera.</title>
        <authorList>
            <person name="Xu Z."/>
            <person name="Zhang X.Y."/>
            <person name="Su H.N."/>
            <person name="Yu Z.C."/>
            <person name="Liu C."/>
            <person name="Li H."/>
            <person name="Chen X.L."/>
            <person name="Song X.Y."/>
            <person name="Xie B.B."/>
            <person name="Qin Q.L."/>
            <person name="Zhou B.C."/>
            <person name="Shi M."/>
            <person name="Huang Y."/>
            <person name="Zhang Y.Z."/>
        </authorList>
    </citation>
    <scope>NUCLEOTIDE SEQUENCE [LARGE SCALE GENOMIC DNA]</scope>
    <source>
        <strain evidence="1 2">SM1222</strain>
    </source>
</reference>
<dbReference type="InterPro" id="IPR019069">
    <property type="entry name" value="Restrct_endonuc_II_ScaI"/>
</dbReference>